<evidence type="ECO:0000313" key="6">
    <source>
        <dbReference type="Proteomes" id="UP000235347"/>
    </source>
</evidence>
<evidence type="ECO:0000256" key="3">
    <source>
        <dbReference type="ARBA" id="ARBA00022723"/>
    </source>
</evidence>
<dbReference type="EMBL" id="PNYB01000008">
    <property type="protein sequence ID" value="PMS25005.1"/>
    <property type="molecule type" value="Genomic_DNA"/>
</dbReference>
<dbReference type="SUPFAM" id="SSF56529">
    <property type="entry name" value="FAH"/>
    <property type="match status" value="1"/>
</dbReference>
<protein>
    <submittedName>
        <fullName evidence="5">5-carboxymethyl-2-hydroxymuconate isomerase</fullName>
    </submittedName>
</protein>
<feature type="domain" description="Fumarylacetoacetase-like C-terminal" evidence="4">
    <location>
        <begin position="90"/>
        <end position="316"/>
    </location>
</feature>
<comment type="similarity">
    <text evidence="2">Belongs to the FAH family.</text>
</comment>
<evidence type="ECO:0000259" key="4">
    <source>
        <dbReference type="Pfam" id="PF01557"/>
    </source>
</evidence>
<proteinExistence type="inferred from homology"/>
<comment type="caution">
    <text evidence="5">The sequence shown here is derived from an EMBL/GenBank/DDBJ whole genome shotgun (WGS) entry which is preliminary data.</text>
</comment>
<dbReference type="RefSeq" id="WP_102610008.1">
    <property type="nucleotide sequence ID" value="NZ_CADIKD010000002.1"/>
</dbReference>
<dbReference type="Proteomes" id="UP000235347">
    <property type="component" value="Unassembled WGS sequence"/>
</dbReference>
<dbReference type="PANTHER" id="PTHR42796">
    <property type="entry name" value="FUMARYLACETOACETATE HYDROLASE DOMAIN-CONTAINING PROTEIN 2A-RELATED"/>
    <property type="match status" value="1"/>
</dbReference>
<dbReference type="InterPro" id="IPR011234">
    <property type="entry name" value="Fumarylacetoacetase-like_C"/>
</dbReference>
<dbReference type="InterPro" id="IPR051121">
    <property type="entry name" value="FAH"/>
</dbReference>
<accession>A0A2N7W6H9</accession>
<dbReference type="AlphaFoldDB" id="A0A2N7W6H9"/>
<name>A0A2N7W6H9_9BURK</name>
<evidence type="ECO:0000256" key="1">
    <source>
        <dbReference type="ARBA" id="ARBA00001946"/>
    </source>
</evidence>
<comment type="cofactor">
    <cofactor evidence="1">
        <name>Mg(2+)</name>
        <dbReference type="ChEBI" id="CHEBI:18420"/>
    </cofactor>
</comment>
<keyword evidence="5" id="KW-0413">Isomerase</keyword>
<evidence type="ECO:0000313" key="5">
    <source>
        <dbReference type="EMBL" id="PMS25005.1"/>
    </source>
</evidence>
<dbReference type="Gene3D" id="3.90.850.10">
    <property type="entry name" value="Fumarylacetoacetase-like, C-terminal domain"/>
    <property type="match status" value="1"/>
</dbReference>
<sequence length="336" mass="36257">MLPVIVNVSIAASDPFPALLFNDRVMALAHWRSEGLRGTSSIVELLDDWAVNVERLQQLCRSTATQALLAEQGVELSAFRVHAPVSPRQVYCTIGNYRSQVLQAALDADGGVNEPVRREAFLASIEKRRKEGAPYVCLKGPASVSGPFDGLHVERGDATLDWEVEIGVVIGRTACNVEAACALDYVAGYCVVNDITLRDRIIRQDLPTLGTDWLQSKSRGGWLPSGPWLVPAWSVEDPSALRPWLRLNGELMQDGAASDMIFGIAEQIAYLSRHAALRAGDLICTGTPAGIGSHYGRYLHAGDVVEAGVAGLGAQRVVCVDSTNGRRRCHESGDGE</sequence>
<keyword evidence="3" id="KW-0479">Metal-binding</keyword>
<dbReference type="GO" id="GO:0044281">
    <property type="term" value="P:small molecule metabolic process"/>
    <property type="evidence" value="ECO:0007669"/>
    <property type="project" value="UniProtKB-ARBA"/>
</dbReference>
<dbReference type="InterPro" id="IPR036663">
    <property type="entry name" value="Fumarylacetoacetase_C_sf"/>
</dbReference>
<dbReference type="PANTHER" id="PTHR42796:SF4">
    <property type="entry name" value="FUMARYLACETOACETATE HYDROLASE DOMAIN-CONTAINING PROTEIN 2A"/>
    <property type="match status" value="1"/>
</dbReference>
<gene>
    <name evidence="5" type="ORF">C0Z19_11880</name>
</gene>
<evidence type="ECO:0000256" key="2">
    <source>
        <dbReference type="ARBA" id="ARBA00010211"/>
    </source>
</evidence>
<dbReference type="GO" id="GO:0046872">
    <property type="term" value="F:metal ion binding"/>
    <property type="evidence" value="ECO:0007669"/>
    <property type="project" value="UniProtKB-KW"/>
</dbReference>
<reference evidence="5 6" key="1">
    <citation type="submission" date="2018-01" db="EMBL/GenBank/DDBJ databases">
        <title>Whole genome analyses suggest that Burkholderia sensu lato contains two further novel genera in the rhizoxinica-symbiotica group Mycetohabitans gen. nov., and Trinickia gen. nov.: implications for the evolution of diazotrophy and nodulation in the Burkholderiaceae.</title>
        <authorList>
            <person name="Estrada-de los Santos P."/>
            <person name="Palmer M."/>
            <person name="Chavez-Ramirez B."/>
            <person name="Beukes C."/>
            <person name="Steenkamp E.T."/>
            <person name="Hirsch A.M."/>
            <person name="Manyaka P."/>
            <person name="Maluk M."/>
            <person name="Lafos M."/>
            <person name="Crook M."/>
            <person name="Gross E."/>
            <person name="Simon M.F."/>
            <person name="Bueno dos Reis Junior F."/>
            <person name="Poole P.S."/>
            <person name="Venter S.N."/>
            <person name="James E.K."/>
        </authorList>
    </citation>
    <scope>NUCLEOTIDE SEQUENCE [LARGE SCALE GENOMIC DNA]</scope>
    <source>
        <strain evidence="5 6">GP25-8</strain>
    </source>
</reference>
<dbReference type="Pfam" id="PF01557">
    <property type="entry name" value="FAA_hydrolase"/>
    <property type="match status" value="1"/>
</dbReference>
<dbReference type="GO" id="GO:0016853">
    <property type="term" value="F:isomerase activity"/>
    <property type="evidence" value="ECO:0007669"/>
    <property type="project" value="UniProtKB-KW"/>
</dbReference>
<keyword evidence="6" id="KW-1185">Reference proteome</keyword>
<organism evidence="5 6">
    <name type="scientific">Trinickia soli</name>
    <dbReference type="NCBI Taxonomy" id="380675"/>
    <lineage>
        <taxon>Bacteria</taxon>
        <taxon>Pseudomonadati</taxon>
        <taxon>Pseudomonadota</taxon>
        <taxon>Betaproteobacteria</taxon>
        <taxon>Burkholderiales</taxon>
        <taxon>Burkholderiaceae</taxon>
        <taxon>Trinickia</taxon>
    </lineage>
</organism>